<keyword evidence="4" id="KW-1185">Reference proteome</keyword>
<dbReference type="PATRIC" id="fig|1158609.3.peg.2921"/>
<dbReference type="Proteomes" id="UP000014157">
    <property type="component" value="Unassembled WGS sequence"/>
</dbReference>
<sequence length="145" mass="17293">MVAVMKPLAKIEFTFLEKQKDVQNWDNTFYELFAMFHEMESQFSPPNSDVNDRFIMLTSTNIYVKKYQEKKIQVYHNNSGKYKNVAQLYLFSAYEREETSLLIQLIEEIQIHLENSDKKYTIQNERHTSLDLFSDAKPYLSLEIT</sequence>
<dbReference type="Proteomes" id="UP000013781">
    <property type="component" value="Unassembled WGS sequence"/>
</dbReference>
<dbReference type="STRING" id="155617.RV09_GL001424"/>
<evidence type="ECO:0000313" key="2">
    <source>
        <dbReference type="EMBL" id="EOT66053.1"/>
    </source>
</evidence>
<reference evidence="2 4" key="2">
    <citation type="submission" date="2013-03" db="EMBL/GenBank/DDBJ databases">
        <title>The Genome Sequence of Enterococcus moraviensis BAA-383 (PacBio/Illumina hybrid assembly).</title>
        <authorList>
            <consortium name="The Broad Institute Genomics Platform"/>
            <consortium name="The Broad Institute Genome Sequencing Center for Infectious Disease"/>
            <person name="Earl A."/>
            <person name="Russ C."/>
            <person name="Gilmore M."/>
            <person name="Surin D."/>
            <person name="Walker B."/>
            <person name="Young S."/>
            <person name="Zeng Q."/>
            <person name="Gargeya S."/>
            <person name="Fitzgerald M."/>
            <person name="Haas B."/>
            <person name="Abouelleil A."/>
            <person name="Allen A.W."/>
            <person name="Alvarado L."/>
            <person name="Arachchi H.M."/>
            <person name="Berlin A.M."/>
            <person name="Chapman S.B."/>
            <person name="Gainer-Dewar J."/>
            <person name="Goldberg J."/>
            <person name="Griggs A."/>
            <person name="Gujja S."/>
            <person name="Hansen M."/>
            <person name="Howarth C."/>
            <person name="Imamovic A."/>
            <person name="Ireland A."/>
            <person name="Larimer J."/>
            <person name="McCowan C."/>
            <person name="Murphy C."/>
            <person name="Pearson M."/>
            <person name="Poon T.W."/>
            <person name="Priest M."/>
            <person name="Roberts A."/>
            <person name="Saif S."/>
            <person name="Shea T."/>
            <person name="Sisk P."/>
            <person name="Sykes S."/>
            <person name="Wortman J."/>
            <person name="Nusbaum C."/>
            <person name="Birren B."/>
        </authorList>
    </citation>
    <scope>NUCLEOTIDE SEQUENCE [LARGE SCALE GENOMIC DNA]</scope>
    <source>
        <strain evidence="2 4">ATCC BAA-383</strain>
    </source>
</reference>
<dbReference type="EMBL" id="AJAS01000024">
    <property type="protein sequence ID" value="EOH96627.1"/>
    <property type="molecule type" value="Genomic_DNA"/>
</dbReference>
<evidence type="ECO:0000313" key="3">
    <source>
        <dbReference type="Proteomes" id="UP000013781"/>
    </source>
</evidence>
<proteinExistence type="predicted"/>
<evidence type="ECO:0000313" key="4">
    <source>
        <dbReference type="Proteomes" id="UP000014157"/>
    </source>
</evidence>
<dbReference type="RefSeq" id="WP_010766309.1">
    <property type="nucleotide sequence ID" value="NZ_ASWB01000003.1"/>
</dbReference>
<organism evidence="1 3">
    <name type="scientific">Enterococcus moraviensis ATCC BAA-383</name>
    <dbReference type="NCBI Taxonomy" id="1158609"/>
    <lineage>
        <taxon>Bacteria</taxon>
        <taxon>Bacillati</taxon>
        <taxon>Bacillota</taxon>
        <taxon>Bacilli</taxon>
        <taxon>Lactobacillales</taxon>
        <taxon>Enterococcaceae</taxon>
        <taxon>Enterococcus</taxon>
    </lineage>
</organism>
<dbReference type="HOGENOM" id="CLU_1783879_0_0_9"/>
<gene>
    <name evidence="2" type="ORF">I586_02322</name>
    <name evidence="1" type="ORF">UAY_02995</name>
</gene>
<comment type="caution">
    <text evidence="1">The sequence shown here is derived from an EMBL/GenBank/DDBJ whole genome shotgun (WGS) entry which is preliminary data.</text>
</comment>
<evidence type="ECO:0000313" key="1">
    <source>
        <dbReference type="EMBL" id="EOH96627.1"/>
    </source>
</evidence>
<name>R2QJ39_9ENTE</name>
<dbReference type="eggNOG" id="ENOG5032Q3V">
    <property type="taxonomic scope" value="Bacteria"/>
</dbReference>
<dbReference type="AlphaFoldDB" id="R2QJ39"/>
<accession>R2QJ39</accession>
<dbReference type="EMBL" id="ASWB01000003">
    <property type="protein sequence ID" value="EOT66053.1"/>
    <property type="molecule type" value="Genomic_DNA"/>
</dbReference>
<protein>
    <submittedName>
        <fullName evidence="1">Uncharacterized protein</fullName>
    </submittedName>
</protein>
<reference evidence="1 3" key="1">
    <citation type="submission" date="2013-02" db="EMBL/GenBank/DDBJ databases">
        <title>The Genome Sequence of Enterococcus moraviensis BAA-383.</title>
        <authorList>
            <consortium name="The Broad Institute Genome Sequencing Platform"/>
            <consortium name="The Broad Institute Genome Sequencing Center for Infectious Disease"/>
            <person name="Earl A.M."/>
            <person name="Gilmore M.S."/>
            <person name="Lebreton F."/>
            <person name="Walker B."/>
            <person name="Young S.K."/>
            <person name="Zeng Q."/>
            <person name="Gargeya S."/>
            <person name="Fitzgerald M."/>
            <person name="Haas B."/>
            <person name="Abouelleil A."/>
            <person name="Alvarado L."/>
            <person name="Arachchi H.M."/>
            <person name="Berlin A.M."/>
            <person name="Chapman S.B."/>
            <person name="Dewar J."/>
            <person name="Goldberg J."/>
            <person name="Griggs A."/>
            <person name="Gujja S."/>
            <person name="Hansen M."/>
            <person name="Howarth C."/>
            <person name="Imamovic A."/>
            <person name="Larimer J."/>
            <person name="McCowan C."/>
            <person name="Murphy C."/>
            <person name="Neiman D."/>
            <person name="Pearson M."/>
            <person name="Priest M."/>
            <person name="Roberts A."/>
            <person name="Saif S."/>
            <person name="Shea T."/>
            <person name="Sisk P."/>
            <person name="Sykes S."/>
            <person name="Wortman J."/>
            <person name="Nusbaum C."/>
            <person name="Birren B."/>
        </authorList>
    </citation>
    <scope>NUCLEOTIDE SEQUENCE [LARGE SCALE GENOMIC DNA]</scope>
    <source>
        <strain evidence="1 3">ATCC BAA-383</strain>
    </source>
</reference>